<accession>A0A0H5QE24</accession>
<evidence type="ECO:0000313" key="2">
    <source>
        <dbReference type="EMBL" id="CRY94357.1"/>
    </source>
</evidence>
<dbReference type="AlphaFoldDB" id="A0A0H5QE24"/>
<proteinExistence type="predicted"/>
<protein>
    <recommendedName>
        <fullName evidence="3">Plasmid replication protein RepL domain-containing protein</fullName>
    </recommendedName>
</protein>
<geneLocation type="plasmid" evidence="2">
    <name>pRGRH0237</name>
</geneLocation>
<reference evidence="2" key="1">
    <citation type="submission" date="2015-06" db="EMBL/GenBank/DDBJ databases">
        <authorList>
            <person name="Joergensen T."/>
        </authorList>
    </citation>
    <scope>NUCLEOTIDE SEQUENCE</scope>
    <source>
        <plasmid evidence="2">pRGRH0237</plasmid>
    </source>
</reference>
<keyword evidence="2" id="KW-0614">Plasmid</keyword>
<dbReference type="EMBL" id="LN852910">
    <property type="protein sequence ID" value="CRY94357.1"/>
    <property type="molecule type" value="Genomic_DNA"/>
</dbReference>
<evidence type="ECO:0000256" key="1">
    <source>
        <dbReference type="SAM" id="MobiDB-lite"/>
    </source>
</evidence>
<name>A0A0H5QE24_9ZZZZ</name>
<organism evidence="2">
    <name type="scientific">uncultured prokaryote</name>
    <dbReference type="NCBI Taxonomy" id="198431"/>
    <lineage>
        <taxon>unclassified sequences</taxon>
        <taxon>environmental samples</taxon>
    </lineage>
</organism>
<sequence length="204" mass="23310">MFYIDIRKTFIYNNDKYSSKRSENNLPSIKQSVETSVINDKGELVSKRANKTLSWGAEPSYIKLYLQDILYLSDIPNKHTQVLYELLKRSTYAGDKDGMQVIVNSYVKNCIKDKLGLKNVGSISNAITELVKGKILYRVGTGAYNFNPYLFGKGDWQDVSRLRLEVNYDDIKGKTFKTVCEYNDKKESDESETDQPLPRTGTEG</sequence>
<evidence type="ECO:0008006" key="3">
    <source>
        <dbReference type="Google" id="ProtNLM"/>
    </source>
</evidence>
<feature type="region of interest" description="Disordered" evidence="1">
    <location>
        <begin position="183"/>
        <end position="204"/>
    </location>
</feature>
<reference evidence="2" key="2">
    <citation type="submission" date="2015-07" db="EMBL/GenBank/DDBJ databases">
        <title>Plasmids, circular viruses and viroids from rat gut.</title>
        <authorList>
            <person name="Jorgensen T.J."/>
            <person name="Hansen M.A."/>
            <person name="Xu Z."/>
            <person name="Tabak M.A."/>
            <person name="Sorensen S.J."/>
            <person name="Hansen L.H."/>
        </authorList>
    </citation>
    <scope>NUCLEOTIDE SEQUENCE</scope>
    <source>
        <plasmid evidence="2">pRGRH0237</plasmid>
    </source>
</reference>